<keyword evidence="9" id="KW-1133">Transmembrane helix</keyword>
<keyword evidence="12" id="KW-1185">Reference proteome</keyword>
<dbReference type="PROSITE" id="PS50011">
    <property type="entry name" value="PROTEIN_KINASE_DOM"/>
    <property type="match status" value="1"/>
</dbReference>
<protein>
    <recommendedName>
        <fullName evidence="1">non-specific serine/threonine protein kinase</fullName>
        <ecNumber evidence="1">2.7.11.1</ecNumber>
    </recommendedName>
</protein>
<dbReference type="PANTHER" id="PTHR43289">
    <property type="entry name" value="MITOGEN-ACTIVATED PROTEIN KINASE KINASE KINASE 20-RELATED"/>
    <property type="match status" value="1"/>
</dbReference>
<evidence type="ECO:0000256" key="4">
    <source>
        <dbReference type="ARBA" id="ARBA00022741"/>
    </source>
</evidence>
<accession>A0ABU6AX06</accession>
<evidence type="ECO:0000313" key="11">
    <source>
        <dbReference type="EMBL" id="MEB3511990.1"/>
    </source>
</evidence>
<dbReference type="RefSeq" id="WP_195081254.1">
    <property type="nucleotide sequence ID" value="NZ_JAYESH010000006.1"/>
</dbReference>
<feature type="compositionally biased region" description="Polar residues" evidence="8">
    <location>
        <begin position="308"/>
        <end position="319"/>
    </location>
</feature>
<evidence type="ECO:0000256" key="8">
    <source>
        <dbReference type="SAM" id="MobiDB-lite"/>
    </source>
</evidence>
<keyword evidence="6 7" id="KW-0067">ATP-binding</keyword>
<feature type="binding site" evidence="7">
    <location>
        <position position="38"/>
    </location>
    <ligand>
        <name>ATP</name>
        <dbReference type="ChEBI" id="CHEBI:30616"/>
    </ligand>
</feature>
<dbReference type="GO" id="GO:0004674">
    <property type="term" value="F:protein serine/threonine kinase activity"/>
    <property type="evidence" value="ECO:0007669"/>
    <property type="project" value="UniProtKB-EC"/>
</dbReference>
<keyword evidence="3 11" id="KW-0808">Transferase</keyword>
<evidence type="ECO:0000256" key="5">
    <source>
        <dbReference type="ARBA" id="ARBA00022777"/>
    </source>
</evidence>
<keyword evidence="9" id="KW-0472">Membrane</keyword>
<dbReference type="EC" id="2.7.11.1" evidence="1"/>
<feature type="region of interest" description="Disordered" evidence="8">
    <location>
        <begin position="286"/>
        <end position="338"/>
    </location>
</feature>
<dbReference type="Gene3D" id="3.30.200.20">
    <property type="entry name" value="Phosphorylase Kinase, domain 1"/>
    <property type="match status" value="1"/>
</dbReference>
<dbReference type="PROSITE" id="PS00107">
    <property type="entry name" value="PROTEIN_KINASE_ATP"/>
    <property type="match status" value="1"/>
</dbReference>
<organism evidence="11 12">
    <name type="scientific">Nocardia implantans</name>
    <dbReference type="NCBI Taxonomy" id="3108168"/>
    <lineage>
        <taxon>Bacteria</taxon>
        <taxon>Bacillati</taxon>
        <taxon>Actinomycetota</taxon>
        <taxon>Actinomycetes</taxon>
        <taxon>Mycobacteriales</taxon>
        <taxon>Nocardiaceae</taxon>
        <taxon>Nocardia</taxon>
    </lineage>
</organism>
<comment type="caution">
    <text evidence="11">The sequence shown here is derived from an EMBL/GenBank/DDBJ whole genome shotgun (WGS) entry which is preliminary data.</text>
</comment>
<dbReference type="Pfam" id="PF00069">
    <property type="entry name" value="Pkinase"/>
    <property type="match status" value="1"/>
</dbReference>
<dbReference type="InterPro" id="IPR000719">
    <property type="entry name" value="Prot_kinase_dom"/>
</dbReference>
<evidence type="ECO:0000259" key="10">
    <source>
        <dbReference type="PROSITE" id="PS50011"/>
    </source>
</evidence>
<evidence type="ECO:0000313" key="12">
    <source>
        <dbReference type="Proteomes" id="UP001348098"/>
    </source>
</evidence>
<dbReference type="InterPro" id="IPR011009">
    <property type="entry name" value="Kinase-like_dom_sf"/>
</dbReference>
<dbReference type="PANTHER" id="PTHR43289:SF6">
    <property type="entry name" value="SERINE_THREONINE-PROTEIN KINASE NEKL-3"/>
    <property type="match status" value="1"/>
</dbReference>
<dbReference type="SMART" id="SM00220">
    <property type="entry name" value="S_TKc"/>
    <property type="match status" value="1"/>
</dbReference>
<evidence type="ECO:0000256" key="3">
    <source>
        <dbReference type="ARBA" id="ARBA00022679"/>
    </source>
</evidence>
<dbReference type="InterPro" id="IPR008271">
    <property type="entry name" value="Ser/Thr_kinase_AS"/>
</dbReference>
<dbReference type="InterPro" id="IPR017441">
    <property type="entry name" value="Protein_kinase_ATP_BS"/>
</dbReference>
<dbReference type="PROSITE" id="PS00108">
    <property type="entry name" value="PROTEIN_KINASE_ST"/>
    <property type="match status" value="1"/>
</dbReference>
<feature type="transmembrane region" description="Helical" evidence="9">
    <location>
        <begin position="347"/>
        <end position="367"/>
    </location>
</feature>
<name>A0ABU6AX06_9NOCA</name>
<keyword evidence="4 7" id="KW-0547">Nucleotide-binding</keyword>
<feature type="region of interest" description="Disordered" evidence="8">
    <location>
        <begin position="672"/>
        <end position="695"/>
    </location>
</feature>
<dbReference type="SUPFAM" id="SSF56112">
    <property type="entry name" value="Protein kinase-like (PK-like)"/>
    <property type="match status" value="1"/>
</dbReference>
<evidence type="ECO:0000256" key="2">
    <source>
        <dbReference type="ARBA" id="ARBA00022527"/>
    </source>
</evidence>
<dbReference type="EMBL" id="JAYKYQ010000007">
    <property type="protein sequence ID" value="MEB3511990.1"/>
    <property type="molecule type" value="Genomic_DNA"/>
</dbReference>
<dbReference type="Gene3D" id="1.10.510.10">
    <property type="entry name" value="Transferase(Phosphotransferase) domain 1"/>
    <property type="match status" value="1"/>
</dbReference>
<feature type="domain" description="Protein kinase" evidence="10">
    <location>
        <begin position="9"/>
        <end position="269"/>
    </location>
</feature>
<keyword evidence="2" id="KW-0723">Serine/threonine-protein kinase</keyword>
<feature type="region of interest" description="Disordered" evidence="8">
    <location>
        <begin position="388"/>
        <end position="409"/>
    </location>
</feature>
<keyword evidence="5 11" id="KW-0418">Kinase</keyword>
<keyword evidence="9" id="KW-0812">Transmembrane</keyword>
<evidence type="ECO:0000256" key="1">
    <source>
        <dbReference type="ARBA" id="ARBA00012513"/>
    </source>
</evidence>
<evidence type="ECO:0000256" key="6">
    <source>
        <dbReference type="ARBA" id="ARBA00022840"/>
    </source>
</evidence>
<evidence type="ECO:0000256" key="9">
    <source>
        <dbReference type="SAM" id="Phobius"/>
    </source>
</evidence>
<sequence>MNGIAFGRYRLHELIGEGGMGQVWRAYDTATDRIVAVKLLPERCAVDPNFRERFRREAHDTAQLREPHVVPIHGYGEIEGHLYLDMRLIDGADARTLLNRDGAMEPEAAVAVITQVAAALDAAHAQSLVHRDVKPSNLLVTDSGFVYLIDFGIARSAGNTPLTSTSTMIGTLAYMAPERFTSGVADARSDVYALTCVLCEFLTGIPPYPSTSTEQQIAAHLTAAPPVPSMRRLDLPVGFDDVIARGMAKDPDDRYQTAGELASAAAAALTTAPVVADGSIPAADPASVPTVLGGHSVRPATQPPVSSPEPSAEQNSTVDARSAAKSPGLQSTDGHVAPRRRRPVIRVTVAVAAALIAAALGAGIWWLTQPSKPPLAFDGKYEVTYTPRTLNGKPDNGPPKTRTWSVRSDCPSHGERCVASITSQSKSEPETAPTKFSADYRDGAWMITRELPSYSDPDCENPITKAPQNVEAWQRLEFRPGALPWTGTYLSFVGGPCAFTQQQEMRISRVGEADPKVPVVPPETLPDRADGRPVAVISGAYDVTITYTATLDVPKPPPPSKFRQQYYTLCMRDGERCAATTQTDHGTDTATDPRAAFAPMFVLENGAWRAGYSIPYPCFAGSNEPHTNATFHWELFPSDVGPDPTEFLTGAWTREKGDPCPETADATVEMRRVGSGGGRPAVARAGADQQTHPSSAPEIIAIRSSGFSVFHRFRRRS</sequence>
<evidence type="ECO:0000256" key="7">
    <source>
        <dbReference type="PROSITE-ProRule" id="PRU10141"/>
    </source>
</evidence>
<reference evidence="11 12" key="1">
    <citation type="submission" date="2023-12" db="EMBL/GenBank/DDBJ databases">
        <title>novel species in genus Nocarida.</title>
        <authorList>
            <person name="Li Z."/>
        </authorList>
    </citation>
    <scope>NUCLEOTIDE SEQUENCE [LARGE SCALE GENOMIC DNA]</scope>
    <source>
        <strain evidence="11 12">CDC186</strain>
    </source>
</reference>
<dbReference type="CDD" id="cd14014">
    <property type="entry name" value="STKc_PknB_like"/>
    <property type="match status" value="1"/>
</dbReference>
<proteinExistence type="predicted"/>
<dbReference type="Proteomes" id="UP001348098">
    <property type="component" value="Unassembled WGS sequence"/>
</dbReference>
<gene>
    <name evidence="11" type="ORF">U3653_18325</name>
</gene>